<dbReference type="EnsemblMetazoa" id="LLOJ002316-RA">
    <property type="protein sequence ID" value="LLOJ002316-PA"/>
    <property type="gene ID" value="LLOJ002316"/>
</dbReference>
<dbReference type="Pfam" id="PF00533">
    <property type="entry name" value="BRCT"/>
    <property type="match status" value="1"/>
</dbReference>
<dbReference type="GO" id="GO:0005634">
    <property type="term" value="C:nucleus"/>
    <property type="evidence" value="ECO:0007669"/>
    <property type="project" value="UniProtKB-SubCell"/>
</dbReference>
<dbReference type="Proteomes" id="UP000092461">
    <property type="component" value="Unassembled WGS sequence"/>
</dbReference>
<proteinExistence type="predicted"/>
<dbReference type="SUPFAM" id="SSF52113">
    <property type="entry name" value="BRCT domain"/>
    <property type="match status" value="1"/>
</dbReference>
<dbReference type="FunFam" id="3.40.50.10190:FF:000008">
    <property type="entry name" value="X-ray repair cross complementing 1"/>
    <property type="match status" value="1"/>
</dbReference>
<dbReference type="CDD" id="cd17725">
    <property type="entry name" value="BRCT_XRCC1_rpt1"/>
    <property type="match status" value="1"/>
</dbReference>
<dbReference type="PANTHER" id="PTHR11370:SF5">
    <property type="entry name" value="DNA REPAIR PROTEIN XRCC1"/>
    <property type="match status" value="1"/>
</dbReference>
<reference evidence="10" key="1">
    <citation type="submission" date="2012-05" db="EMBL/GenBank/DDBJ databases">
        <title>Whole Genome Assembly of Lutzomyia longipalpis.</title>
        <authorList>
            <person name="Richards S."/>
            <person name="Qu C."/>
            <person name="Dillon R."/>
            <person name="Worley K."/>
            <person name="Scherer S."/>
            <person name="Batterton M."/>
            <person name="Taylor A."/>
            <person name="Hawes A."/>
            <person name="Hernandez B."/>
            <person name="Kovar C."/>
            <person name="Mandapat C."/>
            <person name="Pham C."/>
            <person name="Qu C."/>
            <person name="Jing C."/>
            <person name="Bess C."/>
            <person name="Bandaranaike D."/>
            <person name="Ngo D."/>
            <person name="Ongeri F."/>
            <person name="Arias F."/>
            <person name="Lara F."/>
            <person name="Weissenberger G."/>
            <person name="Kamau G."/>
            <person name="Han H."/>
            <person name="Shen H."/>
            <person name="Dinh H."/>
            <person name="Khalil I."/>
            <person name="Jones J."/>
            <person name="Shafer J."/>
            <person name="Jayaseelan J."/>
            <person name="Quiroz J."/>
            <person name="Blankenburg K."/>
            <person name="Nguyen L."/>
            <person name="Jackson L."/>
            <person name="Francisco L."/>
            <person name="Tang L.-Y."/>
            <person name="Pu L.-L."/>
            <person name="Perales L."/>
            <person name="Lorensuhewa L."/>
            <person name="Munidasa M."/>
            <person name="Coyle M."/>
            <person name="Taylor M."/>
            <person name="Puazo M."/>
            <person name="Firestine M."/>
            <person name="Scheel M."/>
            <person name="Javaid M."/>
            <person name="Wang M."/>
            <person name="Li M."/>
            <person name="Tabassum N."/>
            <person name="Saada N."/>
            <person name="Osuji N."/>
            <person name="Aqrawi P."/>
            <person name="Fu Q."/>
            <person name="Thornton R."/>
            <person name="Raj R."/>
            <person name="Goodspeed R."/>
            <person name="Mata R."/>
            <person name="Najjar R."/>
            <person name="Gubbala S."/>
            <person name="Lee S."/>
            <person name="Denson S."/>
            <person name="Patil S."/>
            <person name="Macmil S."/>
            <person name="Qi S."/>
            <person name="Matskevitch T."/>
            <person name="Palculict T."/>
            <person name="Mathew T."/>
            <person name="Vee V."/>
            <person name="Velamala V."/>
            <person name="Korchina V."/>
            <person name="Cai W."/>
            <person name="Liu W."/>
            <person name="Dai W."/>
            <person name="Zou X."/>
            <person name="Zhu Y."/>
            <person name="Zhang Y."/>
            <person name="Wu Y.-Q."/>
            <person name="Xin Y."/>
            <person name="Nazarath L."/>
            <person name="Kovar C."/>
            <person name="Han Y."/>
            <person name="Muzny D."/>
            <person name="Gibbs R."/>
        </authorList>
    </citation>
    <scope>NUCLEOTIDE SEQUENCE [LARGE SCALE GENOMIC DNA]</scope>
    <source>
        <strain evidence="10">Jacobina</strain>
    </source>
</reference>
<dbReference type="VEuPathDB" id="VectorBase:LLOJ002316"/>
<evidence type="ECO:0000256" key="2">
    <source>
        <dbReference type="ARBA" id="ARBA00022737"/>
    </source>
</evidence>
<evidence type="ECO:0000313" key="9">
    <source>
        <dbReference type="EnsemblMetazoa" id="LLOJ002316-PA"/>
    </source>
</evidence>
<evidence type="ECO:0000256" key="4">
    <source>
        <dbReference type="ARBA" id="ARBA00023204"/>
    </source>
</evidence>
<name>A0A1B0CD96_LUTLO</name>
<dbReference type="InterPro" id="IPR001357">
    <property type="entry name" value="BRCT_dom"/>
</dbReference>
<feature type="compositionally biased region" description="Basic and acidic residues" evidence="6">
    <location>
        <begin position="240"/>
        <end position="253"/>
    </location>
</feature>
<evidence type="ECO:0000313" key="10">
    <source>
        <dbReference type="Proteomes" id="UP000092461"/>
    </source>
</evidence>
<reference evidence="8" key="2">
    <citation type="journal article" date="2020" name="BMC">
        <title>Leishmania infection induces a limited differential gene expression in the sand fly midgut.</title>
        <authorList>
            <person name="Coutinho-Abreu I.V."/>
            <person name="Serafim T.D."/>
            <person name="Meneses C."/>
            <person name="Kamhawi S."/>
            <person name="Oliveira F."/>
            <person name="Valenzuela J.G."/>
        </authorList>
    </citation>
    <scope>NUCLEOTIDE SEQUENCE</scope>
    <source>
        <strain evidence="8">Jacobina</strain>
        <tissue evidence="8">Midgut</tissue>
    </source>
</reference>
<dbReference type="InterPro" id="IPR045080">
    <property type="entry name" value="BRCT_XRCC1_rpt1"/>
</dbReference>
<evidence type="ECO:0000313" key="8">
    <source>
        <dbReference type="EMBL" id="MBC1171162.1"/>
    </source>
</evidence>
<keyword evidence="4" id="KW-0234">DNA repair</keyword>
<dbReference type="EMBL" id="AJWK01007567">
    <property type="status" value="NOT_ANNOTATED_CDS"/>
    <property type="molecule type" value="Genomic_DNA"/>
</dbReference>
<dbReference type="Gene3D" id="2.60.120.260">
    <property type="entry name" value="Galactose-binding domain-like"/>
    <property type="match status" value="1"/>
</dbReference>
<dbReference type="InterPro" id="IPR002706">
    <property type="entry name" value="Xrcc1_N"/>
</dbReference>
<accession>A0A1B0CD96</accession>
<feature type="compositionally biased region" description="Basic and acidic residues" evidence="6">
    <location>
        <begin position="411"/>
        <end position="429"/>
    </location>
</feature>
<evidence type="ECO:0000256" key="1">
    <source>
        <dbReference type="ARBA" id="ARBA00004123"/>
    </source>
</evidence>
<dbReference type="GO" id="GO:0006303">
    <property type="term" value="P:double-strand break repair via nonhomologous end joining"/>
    <property type="evidence" value="ECO:0007669"/>
    <property type="project" value="InterPro"/>
</dbReference>
<dbReference type="InterPro" id="IPR036420">
    <property type="entry name" value="BRCT_dom_sf"/>
</dbReference>
<dbReference type="PROSITE" id="PS50172">
    <property type="entry name" value="BRCT"/>
    <property type="match status" value="1"/>
</dbReference>
<dbReference type="AlphaFoldDB" id="A0A1B0CD96"/>
<dbReference type="SMART" id="SM00292">
    <property type="entry name" value="BRCT"/>
    <property type="match status" value="1"/>
</dbReference>
<dbReference type="GO" id="GO:0003684">
    <property type="term" value="F:damaged DNA binding"/>
    <property type="evidence" value="ECO:0007669"/>
    <property type="project" value="InterPro"/>
</dbReference>
<dbReference type="Pfam" id="PF01834">
    <property type="entry name" value="XRCC1_N"/>
    <property type="match status" value="1"/>
</dbReference>
<organism evidence="9 10">
    <name type="scientific">Lutzomyia longipalpis</name>
    <name type="common">Sand fly</name>
    <dbReference type="NCBI Taxonomy" id="7200"/>
    <lineage>
        <taxon>Eukaryota</taxon>
        <taxon>Metazoa</taxon>
        <taxon>Ecdysozoa</taxon>
        <taxon>Arthropoda</taxon>
        <taxon>Hexapoda</taxon>
        <taxon>Insecta</taxon>
        <taxon>Pterygota</taxon>
        <taxon>Neoptera</taxon>
        <taxon>Endopterygota</taxon>
        <taxon>Diptera</taxon>
        <taxon>Nematocera</taxon>
        <taxon>Psychodoidea</taxon>
        <taxon>Psychodidae</taxon>
        <taxon>Lutzomyia</taxon>
        <taxon>Lutzomyia</taxon>
    </lineage>
</organism>
<keyword evidence="10" id="KW-1185">Reference proteome</keyword>
<dbReference type="GO" id="GO:0006284">
    <property type="term" value="P:base-excision repair"/>
    <property type="evidence" value="ECO:0007669"/>
    <property type="project" value="InterPro"/>
</dbReference>
<evidence type="ECO:0000259" key="7">
    <source>
        <dbReference type="PROSITE" id="PS50172"/>
    </source>
</evidence>
<keyword evidence="2" id="KW-0677">Repeat</keyword>
<sequence length="436" mass="49629">MSRTTLKSIYSFSSEDSAFPASNLLKNLKWRSQGVGQETEYVTIELEKPTRINGIDLGNESSCFISVFVVRRGQEMIPEKYQEILLSASFMTPIECRAMENTNHVRCFSPTALVEDVAKEKWDFVKIVCSQPFNAHVQYGLSFVTIYSAEEEVPNSGKLEKTSSLRKFLFRNESPDSDEKCGLFLKWKESRRKSEQSEQPSTSTSSAAPVLAIQGSGEDLQDGDSSQKPKKADRLRRNRIVHDSEDSDNDGRTSAKKPRRSEDVPKIKPKKPEKRISYQPFSKLLNGVIFTISGIENPEREDLRKKASAMGARYRPVWSSSCTHLICAFKNTPKYHQVKGSGKIVQKDWILDCYSERIRFPWRHYALDRSERNESDSEDEVHDEARRPPDQAQGSSSRNRIVDSGSDTEDEIQKILAEKDAEKNIYNKDTDEEGPS</sequence>
<evidence type="ECO:0000256" key="6">
    <source>
        <dbReference type="SAM" id="MobiDB-lite"/>
    </source>
</evidence>
<dbReference type="GO" id="GO:0000012">
    <property type="term" value="P:single strand break repair"/>
    <property type="evidence" value="ECO:0007669"/>
    <property type="project" value="InterPro"/>
</dbReference>
<protein>
    <submittedName>
        <fullName evidence="8">Putative dna repair protein xrcc1 isoform x2</fullName>
    </submittedName>
</protein>
<feature type="region of interest" description="Disordered" evidence="6">
    <location>
        <begin position="216"/>
        <end position="275"/>
    </location>
</feature>
<dbReference type="EMBL" id="GITU01002459">
    <property type="protein sequence ID" value="MBC1171162.1"/>
    <property type="molecule type" value="Transcribed_RNA"/>
</dbReference>
<dbReference type="VEuPathDB" id="VectorBase:LLONM1_010312"/>
<keyword evidence="3" id="KW-0227">DNA damage</keyword>
<feature type="region of interest" description="Disordered" evidence="6">
    <location>
        <begin position="370"/>
        <end position="436"/>
    </location>
</feature>
<dbReference type="Gene3D" id="3.40.50.10190">
    <property type="entry name" value="BRCT domain"/>
    <property type="match status" value="1"/>
</dbReference>
<keyword evidence="5" id="KW-0539">Nucleus</keyword>
<feature type="domain" description="BRCT" evidence="7">
    <location>
        <begin position="280"/>
        <end position="367"/>
    </location>
</feature>
<dbReference type="SUPFAM" id="SSF49785">
    <property type="entry name" value="Galactose-binding domain-like"/>
    <property type="match status" value="1"/>
</dbReference>
<evidence type="ECO:0000256" key="3">
    <source>
        <dbReference type="ARBA" id="ARBA00022763"/>
    </source>
</evidence>
<comment type="subcellular location">
    <subcellularLocation>
        <location evidence="1">Nucleus</location>
    </subcellularLocation>
</comment>
<dbReference type="PANTHER" id="PTHR11370">
    <property type="entry name" value="DNA-REPAIR PROTEIN XRCC1"/>
    <property type="match status" value="1"/>
</dbReference>
<reference evidence="9" key="3">
    <citation type="submission" date="2020-05" db="UniProtKB">
        <authorList>
            <consortium name="EnsemblMetazoa"/>
        </authorList>
    </citation>
    <scope>IDENTIFICATION</scope>
    <source>
        <strain evidence="9">Jacobina</strain>
    </source>
</reference>
<evidence type="ECO:0000256" key="5">
    <source>
        <dbReference type="ARBA" id="ARBA00023242"/>
    </source>
</evidence>
<dbReference type="FunFam" id="2.60.120.260:FF:000025">
    <property type="entry name" value="DNA repair protein XRCC1 isoform X1"/>
    <property type="match status" value="1"/>
</dbReference>
<dbReference type="InterPro" id="IPR008979">
    <property type="entry name" value="Galactose-bd-like_sf"/>
</dbReference>